<dbReference type="InterPro" id="IPR003309">
    <property type="entry name" value="SCAN_dom"/>
</dbReference>
<dbReference type="PROSITE" id="PS50804">
    <property type="entry name" value="SCAN_BOX"/>
    <property type="match status" value="1"/>
</dbReference>
<reference evidence="5 6" key="1">
    <citation type="journal article" date="2021" name="G3 (Bethesda)">
        <title>Improved contiguity of the threespine stickleback genome using long-read sequencing.</title>
        <authorList>
            <person name="Nath S."/>
            <person name="Shaw D.E."/>
            <person name="White M.A."/>
        </authorList>
    </citation>
    <scope>NUCLEOTIDE SEQUENCE [LARGE SCALE GENOMIC DNA]</scope>
    <source>
        <strain evidence="5 6">Lake Benthic</strain>
    </source>
</reference>
<dbReference type="SMART" id="SM00343">
    <property type="entry name" value="ZnF_C2HC"/>
    <property type="match status" value="1"/>
</dbReference>
<feature type="compositionally biased region" description="Basic and acidic residues" evidence="2">
    <location>
        <begin position="156"/>
        <end position="165"/>
    </location>
</feature>
<protein>
    <recommendedName>
        <fullName evidence="7">CCHC-type domain-containing protein</fullName>
    </recommendedName>
</protein>
<dbReference type="Gene3D" id="4.10.60.10">
    <property type="entry name" value="Zinc finger, CCHC-type"/>
    <property type="match status" value="1"/>
</dbReference>
<dbReference type="Gene3D" id="2.40.70.10">
    <property type="entry name" value="Acid Proteases"/>
    <property type="match status" value="1"/>
</dbReference>
<dbReference type="InterPro" id="IPR021109">
    <property type="entry name" value="Peptidase_aspartic_dom_sf"/>
</dbReference>
<dbReference type="Proteomes" id="UP000007635">
    <property type="component" value="Chromosome V"/>
</dbReference>
<dbReference type="SMART" id="SM00431">
    <property type="entry name" value="SCAN"/>
    <property type="match status" value="1"/>
</dbReference>
<reference evidence="5" key="2">
    <citation type="submission" date="2025-08" db="UniProtKB">
        <authorList>
            <consortium name="Ensembl"/>
        </authorList>
    </citation>
    <scope>IDENTIFICATION</scope>
</reference>
<keyword evidence="1" id="KW-0862">Zinc</keyword>
<feature type="region of interest" description="Disordered" evidence="2">
    <location>
        <begin position="156"/>
        <end position="223"/>
    </location>
</feature>
<dbReference type="CDD" id="cd00303">
    <property type="entry name" value="retropepsin_like"/>
    <property type="match status" value="1"/>
</dbReference>
<dbReference type="GeneTree" id="ENSGT01050000244855"/>
<dbReference type="SUPFAM" id="SSF57756">
    <property type="entry name" value="Retrovirus zinc finger-like domains"/>
    <property type="match status" value="1"/>
</dbReference>
<dbReference type="Pfam" id="PF02023">
    <property type="entry name" value="SCAN"/>
    <property type="match status" value="1"/>
</dbReference>
<dbReference type="Ensembl" id="ENSGACT00000074764.1">
    <property type="protein sequence ID" value="ENSGACP00000032556.1"/>
    <property type="gene ID" value="ENSGACG00000026539.1"/>
</dbReference>
<accession>A0AAQ4P196</accession>
<feature type="domain" description="SCAN box" evidence="4">
    <location>
        <begin position="74"/>
        <end position="152"/>
    </location>
</feature>
<dbReference type="GO" id="GO:0003676">
    <property type="term" value="F:nucleic acid binding"/>
    <property type="evidence" value="ECO:0007669"/>
    <property type="project" value="InterPro"/>
</dbReference>
<reference evidence="5" key="3">
    <citation type="submission" date="2025-09" db="UniProtKB">
        <authorList>
            <consortium name="Ensembl"/>
        </authorList>
    </citation>
    <scope>IDENTIFICATION</scope>
</reference>
<evidence type="ECO:0000256" key="2">
    <source>
        <dbReference type="SAM" id="MobiDB-lite"/>
    </source>
</evidence>
<evidence type="ECO:0000313" key="5">
    <source>
        <dbReference type="Ensembl" id="ENSGACP00000032556.1"/>
    </source>
</evidence>
<dbReference type="InterPro" id="IPR054465">
    <property type="entry name" value="Integrase_p58-like_C"/>
</dbReference>
<dbReference type="PANTHER" id="PTHR46888:SF1">
    <property type="entry name" value="RIBONUCLEASE H"/>
    <property type="match status" value="1"/>
</dbReference>
<proteinExistence type="predicted"/>
<keyword evidence="6" id="KW-1185">Reference proteome</keyword>
<name>A0AAQ4P196_GASAC</name>
<feature type="domain" description="CCHC-type" evidence="3">
    <location>
        <begin position="225"/>
        <end position="239"/>
    </location>
</feature>
<evidence type="ECO:0000256" key="1">
    <source>
        <dbReference type="PROSITE-ProRule" id="PRU00047"/>
    </source>
</evidence>
<dbReference type="Pfam" id="PF22938">
    <property type="entry name" value="Integrase_p58_C"/>
    <property type="match status" value="1"/>
</dbReference>
<sequence>MTAEDDAQSFLEAFEAMAEACSWPAEEWSVRLLPLLSGEAQTAAMGLPPAARRDYASVRKAVTDRLGLLPEDHRRRFRQTRLEPGDRPFAYGQRLKDAANRWLLPNGVGGMEAVMEKVVLEQFAEGLPARTAAWVKYHRPPTLKAAITLAEDHLAVHPSGQRDEEGTPSPARPARRREGQLPPVERPVPAPRRTSFLPARYPPTAERSGALPDPQGGSQTPGQECWRCGQPGHLRRECPLMEVGQVIRVAGVPTPSPGPGATYRVPVRIQGGIRQALVDSGCMQSMIHQSLVRPGALVEASRVRIRCVHGDVHEYPIVSVEFRHRGKKHSVKAAVSSRLTHPVILGTDWPGFDKLMGLAAGVRSRPTGLCGMCAVLSGDARSSDAADGEGESAEPLVETPPVPGFRSMEDFPLEQSRDDTLRSAYDQVIRIDVREVPQASTGFSPFELLFGRTPRGVLDLIKESWEEGPSPGKNEIQYVLDLRAKLHTLGKMSRENLLQAQERQQRLYNRGARLRQFTPGEKVLVLLPSSNSKLLAKWQGPFEVTRQVGDVDYEVVRSDRGGATQIYHLNLLKAWREAESVA</sequence>
<dbReference type="InterPro" id="IPR036875">
    <property type="entry name" value="Znf_CCHC_sf"/>
</dbReference>
<dbReference type="InterPro" id="IPR001878">
    <property type="entry name" value="Znf_CCHC"/>
</dbReference>
<dbReference type="PANTHER" id="PTHR46888">
    <property type="entry name" value="ZINC KNUCKLE DOMAINCONTAINING PROTEIN-RELATED"/>
    <property type="match status" value="1"/>
</dbReference>
<feature type="region of interest" description="Disordered" evidence="2">
    <location>
        <begin position="381"/>
        <end position="413"/>
    </location>
</feature>
<evidence type="ECO:0008006" key="7">
    <source>
        <dbReference type="Google" id="ProtNLM"/>
    </source>
</evidence>
<dbReference type="GO" id="GO:0008270">
    <property type="term" value="F:zinc ion binding"/>
    <property type="evidence" value="ECO:0007669"/>
    <property type="project" value="UniProtKB-KW"/>
</dbReference>
<organism evidence="5 6">
    <name type="scientific">Gasterosteus aculeatus aculeatus</name>
    <name type="common">three-spined stickleback</name>
    <dbReference type="NCBI Taxonomy" id="481459"/>
    <lineage>
        <taxon>Eukaryota</taxon>
        <taxon>Metazoa</taxon>
        <taxon>Chordata</taxon>
        <taxon>Craniata</taxon>
        <taxon>Vertebrata</taxon>
        <taxon>Euteleostomi</taxon>
        <taxon>Actinopterygii</taxon>
        <taxon>Neopterygii</taxon>
        <taxon>Teleostei</taxon>
        <taxon>Neoteleostei</taxon>
        <taxon>Acanthomorphata</taxon>
        <taxon>Eupercaria</taxon>
        <taxon>Perciformes</taxon>
        <taxon>Cottioidei</taxon>
        <taxon>Gasterosteales</taxon>
        <taxon>Gasterosteidae</taxon>
        <taxon>Gasterosteus</taxon>
    </lineage>
</organism>
<dbReference type="Pfam" id="PF00098">
    <property type="entry name" value="zf-CCHC"/>
    <property type="match status" value="1"/>
</dbReference>
<dbReference type="InterPro" id="IPR038269">
    <property type="entry name" value="SCAN_sf"/>
</dbReference>
<dbReference type="PROSITE" id="PS50158">
    <property type="entry name" value="ZF_CCHC"/>
    <property type="match status" value="1"/>
</dbReference>
<dbReference type="Gene3D" id="1.10.4020.10">
    <property type="entry name" value="DNA breaking-rejoining enzymes"/>
    <property type="match status" value="1"/>
</dbReference>
<keyword evidence="1" id="KW-0863">Zinc-finger</keyword>
<dbReference type="AlphaFoldDB" id="A0AAQ4P196"/>
<dbReference type="SUPFAM" id="SSF47353">
    <property type="entry name" value="Retrovirus capsid dimerization domain-like"/>
    <property type="match status" value="1"/>
</dbReference>
<evidence type="ECO:0000313" key="6">
    <source>
        <dbReference type="Proteomes" id="UP000007635"/>
    </source>
</evidence>
<keyword evidence="1" id="KW-0479">Metal-binding</keyword>
<evidence type="ECO:0000259" key="4">
    <source>
        <dbReference type="PROSITE" id="PS50804"/>
    </source>
</evidence>
<evidence type="ECO:0000259" key="3">
    <source>
        <dbReference type="PROSITE" id="PS50158"/>
    </source>
</evidence>
<dbReference type="SUPFAM" id="SSF50630">
    <property type="entry name" value="Acid proteases"/>
    <property type="match status" value="1"/>
</dbReference>